<sequence length="345" mass="36595">MARGAAGAKVCLLGPLRLDHGPWYLDRAGLGGYLMPGAGGTVSQSGRYCIRTLLVSGGARCTVWMGRCDLDGCIIERCKSDGVFLLIDTHFLGCDRPWVSNRQKRHGYIPTLYHIVQGYGNGNETAIVADSDADGVKALAPCQVCAVVVGGGGGGGDAARPEPEPSGESHQWMALTDDGWWVTGSSSSRPGGYHALNGLVSGAFLSGPLKSVPYHLGTLQPYLPTWYSIDALGGWLPLEALPGSPWTISSPNAAVAPAPEAEGVQEVTELDPTIRHFTTKEGTLRQTPRSFFFLMAQACLFALGGLDVDVSDTAATKYPVPIHPSNPSAIHVHHVPGLVWVELRQ</sequence>
<keyword evidence="2" id="KW-1185">Reference proteome</keyword>
<dbReference type="Proteomes" id="UP000287124">
    <property type="component" value="Unassembled WGS sequence"/>
</dbReference>
<evidence type="ECO:0000313" key="1">
    <source>
        <dbReference type="EMBL" id="RTE83436.1"/>
    </source>
</evidence>
<gene>
    <name evidence="1" type="ORF">BHE90_002072</name>
</gene>
<organism evidence="1 2">
    <name type="scientific">Fusarium euwallaceae</name>
    <dbReference type="NCBI Taxonomy" id="1147111"/>
    <lineage>
        <taxon>Eukaryota</taxon>
        <taxon>Fungi</taxon>
        <taxon>Dikarya</taxon>
        <taxon>Ascomycota</taxon>
        <taxon>Pezizomycotina</taxon>
        <taxon>Sordariomycetes</taxon>
        <taxon>Hypocreomycetidae</taxon>
        <taxon>Hypocreales</taxon>
        <taxon>Nectriaceae</taxon>
        <taxon>Fusarium</taxon>
        <taxon>Fusarium solani species complex</taxon>
    </lineage>
</organism>
<comment type="caution">
    <text evidence="1">The sequence shown here is derived from an EMBL/GenBank/DDBJ whole genome shotgun (WGS) entry which is preliminary data.</text>
</comment>
<dbReference type="EMBL" id="MIKF01000016">
    <property type="protein sequence ID" value="RTE83436.1"/>
    <property type="molecule type" value="Genomic_DNA"/>
</dbReference>
<accession>A0A430M616</accession>
<name>A0A430M616_9HYPO</name>
<protein>
    <submittedName>
        <fullName evidence="1">Uncharacterized protein</fullName>
    </submittedName>
</protein>
<evidence type="ECO:0000313" key="2">
    <source>
        <dbReference type="Proteomes" id="UP000287124"/>
    </source>
</evidence>
<dbReference type="AlphaFoldDB" id="A0A430M616"/>
<proteinExistence type="predicted"/>
<reference evidence="1 2" key="1">
    <citation type="submission" date="2017-06" db="EMBL/GenBank/DDBJ databases">
        <title>Comparative genomic analysis of Ambrosia Fusariam Clade fungi.</title>
        <authorList>
            <person name="Stajich J.E."/>
            <person name="Carrillo J."/>
            <person name="Kijimoto T."/>
            <person name="Eskalen A."/>
            <person name="O'Donnell K."/>
            <person name="Kasson M."/>
        </authorList>
    </citation>
    <scope>NUCLEOTIDE SEQUENCE [LARGE SCALE GENOMIC DNA]</scope>
    <source>
        <strain evidence="1 2">UCR1854</strain>
    </source>
</reference>